<evidence type="ECO:0000256" key="1">
    <source>
        <dbReference type="ARBA" id="ARBA00022723"/>
    </source>
</evidence>
<dbReference type="EMBL" id="GG738859">
    <property type="protein sequence ID" value="EFC46401.1"/>
    <property type="molecule type" value="Genomic_DNA"/>
</dbReference>
<dbReference type="PANTHER" id="PTHR45986">
    <property type="entry name" value="ZINC FINGER MATRIN-TYPE PROTEIN 2"/>
    <property type="match status" value="1"/>
</dbReference>
<dbReference type="VEuPathDB" id="AmoebaDB:NAEGRDRAFT_47922"/>
<feature type="region of interest" description="Disordered" evidence="5">
    <location>
        <begin position="151"/>
        <end position="171"/>
    </location>
</feature>
<dbReference type="eggNOG" id="KOG4727">
    <property type="taxonomic scope" value="Eukaryota"/>
</dbReference>
<sequence length="241" mass="27608">MTEQNDKEQSSHQHHDNNLIMKEEESIDRENNLQTILEQQEEQQEYSEEVDENTNNNRTKQHVVSDQVSSDDDNNNGIKKGMFGRRAWDDHTYEQRAMDRMNRGANFDSDEKRKPSISRSEALQRKPLEAREGKLLTDNQVGKKGIVDVTSDGKQLLPNSKTKVKSKQKEESVDPTKMAGFYCKVCDRNFRDSHAYIDHCNTKSHLSRMGVSNRAVKATADDVKQKLQAKIAAKKANAQTK</sequence>
<evidence type="ECO:0000313" key="8">
    <source>
        <dbReference type="Proteomes" id="UP000006671"/>
    </source>
</evidence>
<evidence type="ECO:0000256" key="4">
    <source>
        <dbReference type="ARBA" id="ARBA00023242"/>
    </source>
</evidence>
<dbReference type="STRING" id="5762.D2VAB8"/>
<dbReference type="SMART" id="SM00451">
    <property type="entry name" value="ZnF_U1"/>
    <property type="match status" value="1"/>
</dbReference>
<feature type="compositionally biased region" description="Acidic residues" evidence="5">
    <location>
        <begin position="39"/>
        <end position="52"/>
    </location>
</feature>
<evidence type="ECO:0000259" key="6">
    <source>
        <dbReference type="PROSITE" id="PS00028"/>
    </source>
</evidence>
<dbReference type="InterPro" id="IPR036236">
    <property type="entry name" value="Znf_C2H2_sf"/>
</dbReference>
<dbReference type="GeneID" id="8859518"/>
<dbReference type="OrthoDB" id="30343at2759"/>
<keyword evidence="8" id="KW-1185">Reference proteome</keyword>
<dbReference type="GO" id="GO:0005681">
    <property type="term" value="C:spliceosomal complex"/>
    <property type="evidence" value="ECO:0007669"/>
    <property type="project" value="InterPro"/>
</dbReference>
<name>D2VAB8_NAEGR</name>
<feature type="region of interest" description="Disordered" evidence="5">
    <location>
        <begin position="1"/>
        <end position="137"/>
    </location>
</feature>
<dbReference type="GO" id="GO:0046540">
    <property type="term" value="C:U4/U6 x U5 tri-snRNP complex"/>
    <property type="evidence" value="ECO:0007669"/>
    <property type="project" value="TreeGrafter"/>
</dbReference>
<evidence type="ECO:0000313" key="7">
    <source>
        <dbReference type="EMBL" id="EFC46401.1"/>
    </source>
</evidence>
<dbReference type="GO" id="GO:0000398">
    <property type="term" value="P:mRNA splicing, via spliceosome"/>
    <property type="evidence" value="ECO:0007669"/>
    <property type="project" value="InterPro"/>
</dbReference>
<feature type="domain" description="C2H2-type" evidence="6">
    <location>
        <begin position="183"/>
        <end position="205"/>
    </location>
</feature>
<dbReference type="AlphaFoldDB" id="D2VAB8"/>
<dbReference type="Gene3D" id="3.30.160.60">
    <property type="entry name" value="Classic Zinc Finger"/>
    <property type="match status" value="1"/>
</dbReference>
<reference evidence="7 8" key="1">
    <citation type="journal article" date="2010" name="Cell">
        <title>The genome of Naegleria gruberi illuminates early eukaryotic versatility.</title>
        <authorList>
            <person name="Fritz-Laylin L.K."/>
            <person name="Prochnik S.E."/>
            <person name="Ginger M.L."/>
            <person name="Dacks J.B."/>
            <person name="Carpenter M.L."/>
            <person name="Field M.C."/>
            <person name="Kuo A."/>
            <person name="Paredez A."/>
            <person name="Chapman J."/>
            <person name="Pham J."/>
            <person name="Shu S."/>
            <person name="Neupane R."/>
            <person name="Cipriano M."/>
            <person name="Mancuso J."/>
            <person name="Tu H."/>
            <person name="Salamov A."/>
            <person name="Lindquist E."/>
            <person name="Shapiro H."/>
            <person name="Lucas S."/>
            <person name="Grigoriev I.V."/>
            <person name="Cande W.Z."/>
            <person name="Fulton C."/>
            <person name="Rokhsar D.S."/>
            <person name="Dawson S.C."/>
        </authorList>
    </citation>
    <scope>NUCLEOTIDE SEQUENCE [LARGE SCALE GENOMIC DNA]</scope>
    <source>
        <strain evidence="7 8">NEG-M</strain>
    </source>
</reference>
<feature type="compositionally biased region" description="Basic and acidic residues" evidence="5">
    <location>
        <begin position="122"/>
        <end position="135"/>
    </location>
</feature>
<dbReference type="Proteomes" id="UP000006671">
    <property type="component" value="Unassembled WGS sequence"/>
</dbReference>
<evidence type="ECO:0000256" key="3">
    <source>
        <dbReference type="ARBA" id="ARBA00022833"/>
    </source>
</evidence>
<dbReference type="RefSeq" id="XP_002679145.1">
    <property type="nucleotide sequence ID" value="XM_002679099.1"/>
</dbReference>
<feature type="compositionally biased region" description="Basic and acidic residues" evidence="5">
    <location>
        <begin position="1"/>
        <end position="31"/>
    </location>
</feature>
<keyword evidence="1" id="KW-0479">Metal-binding</keyword>
<dbReference type="Pfam" id="PF12171">
    <property type="entry name" value="zf-C2H2_jaz"/>
    <property type="match status" value="1"/>
</dbReference>
<dbReference type="SUPFAM" id="SSF57667">
    <property type="entry name" value="beta-beta-alpha zinc fingers"/>
    <property type="match status" value="1"/>
</dbReference>
<keyword evidence="2" id="KW-0863">Zinc-finger</keyword>
<accession>D2VAB8</accession>
<evidence type="ECO:0000256" key="2">
    <source>
        <dbReference type="ARBA" id="ARBA00022771"/>
    </source>
</evidence>
<dbReference type="OMA" id="FGRRAWD"/>
<keyword evidence="4" id="KW-0539">Nucleus</keyword>
<dbReference type="GO" id="GO:0008270">
    <property type="term" value="F:zinc ion binding"/>
    <property type="evidence" value="ECO:0007669"/>
    <property type="project" value="UniProtKB-KW"/>
</dbReference>
<gene>
    <name evidence="7" type="ORF">NAEGRDRAFT_47922</name>
</gene>
<protein>
    <submittedName>
        <fullName evidence="7">Predicted protein</fullName>
    </submittedName>
</protein>
<dbReference type="InterPro" id="IPR040107">
    <property type="entry name" value="Snu23"/>
</dbReference>
<feature type="compositionally biased region" description="Basic and acidic residues" evidence="5">
    <location>
        <begin position="86"/>
        <end position="102"/>
    </location>
</feature>
<dbReference type="InParanoid" id="D2VAB8"/>
<dbReference type="GO" id="GO:0003676">
    <property type="term" value="F:nucleic acid binding"/>
    <property type="evidence" value="ECO:0007669"/>
    <property type="project" value="InterPro"/>
</dbReference>
<organism evidence="8">
    <name type="scientific">Naegleria gruberi</name>
    <name type="common">Amoeba</name>
    <dbReference type="NCBI Taxonomy" id="5762"/>
    <lineage>
        <taxon>Eukaryota</taxon>
        <taxon>Discoba</taxon>
        <taxon>Heterolobosea</taxon>
        <taxon>Tetramitia</taxon>
        <taxon>Eutetramitia</taxon>
        <taxon>Vahlkampfiidae</taxon>
        <taxon>Naegleria</taxon>
    </lineage>
</organism>
<dbReference type="InterPro" id="IPR022755">
    <property type="entry name" value="Znf_C2H2_jaz"/>
</dbReference>
<evidence type="ECO:0000256" key="5">
    <source>
        <dbReference type="SAM" id="MobiDB-lite"/>
    </source>
</evidence>
<dbReference type="PROSITE" id="PS00028">
    <property type="entry name" value="ZINC_FINGER_C2H2_1"/>
    <property type="match status" value="1"/>
</dbReference>
<dbReference type="InterPro" id="IPR003604">
    <property type="entry name" value="Matrin/U1-like-C_Znf_C2H2"/>
</dbReference>
<dbReference type="KEGG" id="ngr:NAEGRDRAFT_47922"/>
<dbReference type="InterPro" id="IPR013087">
    <property type="entry name" value="Znf_C2H2_type"/>
</dbReference>
<dbReference type="PANTHER" id="PTHR45986:SF1">
    <property type="entry name" value="ZINC FINGER MATRIN-TYPE PROTEIN 2"/>
    <property type="match status" value="1"/>
</dbReference>
<proteinExistence type="predicted"/>
<keyword evidence="3" id="KW-0862">Zinc</keyword>